<keyword evidence="2" id="KW-1185">Reference proteome</keyword>
<evidence type="ECO:0000313" key="1">
    <source>
        <dbReference type="EMBL" id="QZE14150.1"/>
    </source>
</evidence>
<dbReference type="Proteomes" id="UP000826212">
    <property type="component" value="Chromosome"/>
</dbReference>
<proteinExistence type="predicted"/>
<protein>
    <submittedName>
        <fullName evidence="1">Uncharacterized protein</fullName>
    </submittedName>
</protein>
<gene>
    <name evidence="1" type="ORF">K4L44_16750</name>
</gene>
<reference evidence="1" key="1">
    <citation type="submission" date="2021-08" db="EMBL/GenBank/DDBJ databases">
        <title>Novel anaerobic bacterium isolated from sea squirt in East Sea, Republic of Korea.</title>
        <authorList>
            <person name="Nguyen T.H."/>
            <person name="Li Z."/>
            <person name="Lee Y.-J."/>
            <person name="Ko J."/>
            <person name="Kim S.-G."/>
        </authorList>
    </citation>
    <scope>NUCLEOTIDE SEQUENCE</scope>
    <source>
        <strain evidence="1">KCTC 25031</strain>
    </source>
</reference>
<accession>A0AC61NNC0</accession>
<organism evidence="1 2">
    <name type="scientific">Halosquirtibacter laminarini</name>
    <dbReference type="NCBI Taxonomy" id="3374600"/>
    <lineage>
        <taxon>Bacteria</taxon>
        <taxon>Pseudomonadati</taxon>
        <taxon>Bacteroidota</taxon>
        <taxon>Bacteroidia</taxon>
        <taxon>Marinilabiliales</taxon>
        <taxon>Prolixibacteraceae</taxon>
        <taxon>Halosquirtibacter</taxon>
    </lineage>
</organism>
<sequence length="480" mass="55142">MNSTDNSCKGCSIGKESRSCTKLQVYDWLSDVPNTFNKGEIVEVRFKNTRKDYYYNVHGIHLEVGDMVAVEASPGHDIGMVSLTGDLVLKQMKRHKVTYIDGELRKVYRVAKPVDLEKWEEAMALEHETMLRARKIAEDLQLNMKIGDVEYQGDKTKAIFYYIADERVDFRQLIKVYAENFRIRIEMKQIGARQEAGRIGGIGPCGRELCCSSWMTNFVSVTTNAARYQEISLNPQKLAGQCGKLKCCLNYELDCYMDAQKDFPSTQIPLHTKKGKYFFQKADIFNRILWYALEGNGPNRIVALTVDKVKEVIRKNRNSESVDELTSDVDASIVISEATGYQNVVGQDSLDRFDKLEDKPTRKKKKGRTNNRNDHNSRNNTRNNRSNSRTSNENTSNKGVTAESSERTKEANSNKKRPNNRNKRRNPEQTSKPELKQGNKEKNNPQKPKDTSVQTETTEVKKRPIQRRKKNFRRPKKDDA</sequence>
<name>A0AC61NNC0_9BACT</name>
<dbReference type="EMBL" id="CP081303">
    <property type="protein sequence ID" value="QZE14150.1"/>
    <property type="molecule type" value="Genomic_DNA"/>
</dbReference>
<evidence type="ECO:0000313" key="2">
    <source>
        <dbReference type="Proteomes" id="UP000826212"/>
    </source>
</evidence>